<comment type="caution">
    <text evidence="2">The sequence shown here is derived from an EMBL/GenBank/DDBJ whole genome shotgun (WGS) entry which is preliminary data.</text>
</comment>
<accession>A0ABP9FAY6</accession>
<protein>
    <recommendedName>
        <fullName evidence="1">N-acetyltransferase domain-containing protein</fullName>
    </recommendedName>
</protein>
<evidence type="ECO:0000313" key="3">
    <source>
        <dbReference type="Proteomes" id="UP001499988"/>
    </source>
</evidence>
<name>A0ABP9FAY6_9GAMM</name>
<dbReference type="EMBL" id="BAABJZ010000099">
    <property type="protein sequence ID" value="GAA4898172.1"/>
    <property type="molecule type" value="Genomic_DNA"/>
</dbReference>
<reference evidence="3" key="1">
    <citation type="journal article" date="2019" name="Int. J. Syst. Evol. Microbiol.">
        <title>The Global Catalogue of Microorganisms (GCM) 10K type strain sequencing project: providing services to taxonomists for standard genome sequencing and annotation.</title>
        <authorList>
            <consortium name="The Broad Institute Genomics Platform"/>
            <consortium name="The Broad Institute Genome Sequencing Center for Infectious Disease"/>
            <person name="Wu L."/>
            <person name="Ma J."/>
        </authorList>
    </citation>
    <scope>NUCLEOTIDE SEQUENCE [LARGE SCALE GENOMIC DNA]</scope>
    <source>
        <strain evidence="3">JCM 18401</strain>
    </source>
</reference>
<dbReference type="Gene3D" id="3.40.630.30">
    <property type="match status" value="1"/>
</dbReference>
<dbReference type="Proteomes" id="UP001499988">
    <property type="component" value="Unassembled WGS sequence"/>
</dbReference>
<dbReference type="InterPro" id="IPR000182">
    <property type="entry name" value="GNAT_dom"/>
</dbReference>
<keyword evidence="3" id="KW-1185">Reference proteome</keyword>
<sequence>MCGVQICCGGETVGMGRIVGDGGLNYELVDIAVAPAHQSKGLGRVVMEHQMAYLENAAPPDAYVSSMTDVPALYGKFGFVLARPGSEGMVWKP</sequence>
<gene>
    <name evidence="2" type="ORF">GCM10023333_34460</name>
</gene>
<dbReference type="InterPro" id="IPR016181">
    <property type="entry name" value="Acyl_CoA_acyltransferase"/>
</dbReference>
<dbReference type="PROSITE" id="PS51186">
    <property type="entry name" value="GNAT"/>
    <property type="match status" value="1"/>
</dbReference>
<dbReference type="SUPFAM" id="SSF55729">
    <property type="entry name" value="Acyl-CoA N-acyltransferases (Nat)"/>
    <property type="match status" value="1"/>
</dbReference>
<feature type="domain" description="N-acetyltransferase" evidence="1">
    <location>
        <begin position="1"/>
        <end position="93"/>
    </location>
</feature>
<dbReference type="Pfam" id="PF13508">
    <property type="entry name" value="Acetyltransf_7"/>
    <property type="match status" value="1"/>
</dbReference>
<evidence type="ECO:0000313" key="2">
    <source>
        <dbReference type="EMBL" id="GAA4898172.1"/>
    </source>
</evidence>
<dbReference type="CDD" id="cd04301">
    <property type="entry name" value="NAT_SF"/>
    <property type="match status" value="1"/>
</dbReference>
<evidence type="ECO:0000259" key="1">
    <source>
        <dbReference type="PROSITE" id="PS51186"/>
    </source>
</evidence>
<organism evidence="2 3">
    <name type="scientific">Ferrimonas pelagia</name>
    <dbReference type="NCBI Taxonomy" id="1177826"/>
    <lineage>
        <taxon>Bacteria</taxon>
        <taxon>Pseudomonadati</taxon>
        <taxon>Pseudomonadota</taxon>
        <taxon>Gammaproteobacteria</taxon>
        <taxon>Alteromonadales</taxon>
        <taxon>Ferrimonadaceae</taxon>
        <taxon>Ferrimonas</taxon>
    </lineage>
</organism>
<proteinExistence type="predicted"/>